<keyword evidence="8" id="KW-1185">Reference proteome</keyword>
<dbReference type="InterPro" id="IPR000709">
    <property type="entry name" value="Leu_Ile_Val-bd"/>
</dbReference>
<name>A0A1I3YBM4_9LACT</name>
<keyword evidence="4" id="KW-0029">Amino-acid transport</keyword>
<evidence type="ECO:0000256" key="2">
    <source>
        <dbReference type="ARBA" id="ARBA00022448"/>
    </source>
</evidence>
<evidence type="ECO:0000256" key="3">
    <source>
        <dbReference type="ARBA" id="ARBA00022729"/>
    </source>
</evidence>
<dbReference type="PANTHER" id="PTHR30483:SF6">
    <property type="entry name" value="PERIPLASMIC BINDING PROTEIN OF ABC TRANSPORTER FOR NATURAL AMINO ACIDS"/>
    <property type="match status" value="1"/>
</dbReference>
<keyword evidence="3 5" id="KW-0732">Signal</keyword>
<evidence type="ECO:0000259" key="6">
    <source>
        <dbReference type="Pfam" id="PF13458"/>
    </source>
</evidence>
<keyword evidence="2" id="KW-0813">Transport</keyword>
<dbReference type="Gene3D" id="3.40.50.2300">
    <property type="match status" value="2"/>
</dbReference>
<evidence type="ECO:0000313" key="8">
    <source>
        <dbReference type="Proteomes" id="UP000199589"/>
    </source>
</evidence>
<dbReference type="PRINTS" id="PR00337">
    <property type="entry name" value="LEUILEVALBP"/>
</dbReference>
<dbReference type="RefSeq" id="WP_091897414.1">
    <property type="nucleotide sequence ID" value="NZ_FOSJ01000020.1"/>
</dbReference>
<organism evidence="7 8">
    <name type="scientific">Marinilactibacillus piezotolerans</name>
    <dbReference type="NCBI Taxonomy" id="258723"/>
    <lineage>
        <taxon>Bacteria</taxon>
        <taxon>Bacillati</taxon>
        <taxon>Bacillota</taxon>
        <taxon>Bacilli</taxon>
        <taxon>Lactobacillales</taxon>
        <taxon>Carnobacteriaceae</taxon>
        <taxon>Marinilactibacillus</taxon>
    </lineage>
</organism>
<accession>A0A1I3YBM4</accession>
<dbReference type="CDD" id="cd06347">
    <property type="entry name" value="PBP1_ABC_LivK_ligand_binding-like"/>
    <property type="match status" value="1"/>
</dbReference>
<dbReference type="Proteomes" id="UP000199589">
    <property type="component" value="Unassembled WGS sequence"/>
</dbReference>
<feature type="chain" id="PRO_5011664629" evidence="5">
    <location>
        <begin position="24"/>
        <end position="388"/>
    </location>
</feature>
<sequence>MKKRTWFVGITASAALLMAACEAESGEEGSSGETDSINIAGIFEQSGPVAAYGTSELNGVQLAVEEINEAGGVNGLEFDLTDYDTQSEETEAAQLATRAASEGAHVLVGPATSGAAMAAAPSATAASVPLVSPSATADQVTVGEDGEVTPFVFRTSFKDSFQGVALANFAANELGAETAVILGDNSSDYGVGLAEAFTGEFSGEIVATENFTAGDTDFSAVLTSLTNQDFDVLFIPGYYEEAGLIIRQAREMGIDQPILGPDGFGNAQLVELAGAENVTDVYYSAHYTSEGDNPDVADFISAFEEKYGSEPDMFAALAYDTVYLIADAVEDLDEVTPEGIRDALREVEDFEGVTGTFSFDDFHNPVKSAIVVELDNGEEVNFTEVQPE</sequence>
<dbReference type="InterPro" id="IPR051010">
    <property type="entry name" value="BCAA_transport"/>
</dbReference>
<dbReference type="GO" id="GO:0006865">
    <property type="term" value="P:amino acid transport"/>
    <property type="evidence" value="ECO:0007669"/>
    <property type="project" value="UniProtKB-KW"/>
</dbReference>
<dbReference type="Pfam" id="PF13458">
    <property type="entry name" value="Peripla_BP_6"/>
    <property type="match status" value="1"/>
</dbReference>
<feature type="signal peptide" evidence="5">
    <location>
        <begin position="1"/>
        <end position="23"/>
    </location>
</feature>
<gene>
    <name evidence="7" type="ORF">SAMN04488569_102038</name>
</gene>
<evidence type="ECO:0000256" key="4">
    <source>
        <dbReference type="ARBA" id="ARBA00022970"/>
    </source>
</evidence>
<dbReference type="PANTHER" id="PTHR30483">
    <property type="entry name" value="LEUCINE-SPECIFIC-BINDING PROTEIN"/>
    <property type="match status" value="1"/>
</dbReference>
<dbReference type="InterPro" id="IPR028081">
    <property type="entry name" value="Leu-bd"/>
</dbReference>
<protein>
    <submittedName>
        <fullName evidence="7">Branched-chain amino acid transport system substrate-binding protein</fullName>
    </submittedName>
</protein>
<dbReference type="STRING" id="258723.GCA_900169305_01598"/>
<evidence type="ECO:0000256" key="1">
    <source>
        <dbReference type="ARBA" id="ARBA00010062"/>
    </source>
</evidence>
<dbReference type="PROSITE" id="PS51257">
    <property type="entry name" value="PROKAR_LIPOPROTEIN"/>
    <property type="match status" value="1"/>
</dbReference>
<dbReference type="SUPFAM" id="SSF53822">
    <property type="entry name" value="Periplasmic binding protein-like I"/>
    <property type="match status" value="1"/>
</dbReference>
<comment type="similarity">
    <text evidence="1">Belongs to the leucine-binding protein family.</text>
</comment>
<evidence type="ECO:0000313" key="7">
    <source>
        <dbReference type="EMBL" id="SFK28779.1"/>
    </source>
</evidence>
<dbReference type="OrthoDB" id="9783240at2"/>
<dbReference type="AlphaFoldDB" id="A0A1I3YBM4"/>
<feature type="domain" description="Leucine-binding protein" evidence="6">
    <location>
        <begin position="36"/>
        <end position="377"/>
    </location>
</feature>
<proteinExistence type="inferred from homology"/>
<evidence type="ECO:0000256" key="5">
    <source>
        <dbReference type="SAM" id="SignalP"/>
    </source>
</evidence>
<reference evidence="8" key="1">
    <citation type="submission" date="2016-10" db="EMBL/GenBank/DDBJ databases">
        <authorList>
            <person name="Varghese N."/>
            <person name="Submissions S."/>
        </authorList>
    </citation>
    <scope>NUCLEOTIDE SEQUENCE [LARGE SCALE GENOMIC DNA]</scope>
    <source>
        <strain evidence="8">DSM 16108</strain>
    </source>
</reference>
<dbReference type="InterPro" id="IPR028082">
    <property type="entry name" value="Peripla_BP_I"/>
</dbReference>
<dbReference type="EMBL" id="FOSJ01000020">
    <property type="protein sequence ID" value="SFK28779.1"/>
    <property type="molecule type" value="Genomic_DNA"/>
</dbReference>